<dbReference type="AlphaFoldDB" id="A0AA37UGQ0"/>
<dbReference type="InterPro" id="IPR009057">
    <property type="entry name" value="Homeodomain-like_sf"/>
</dbReference>
<feature type="DNA-binding region" description="H-T-H motif" evidence="2">
    <location>
        <begin position="29"/>
        <end position="48"/>
    </location>
</feature>
<dbReference type="PANTHER" id="PTHR43479">
    <property type="entry name" value="ACREF/ENVCD OPERON REPRESSOR-RELATED"/>
    <property type="match status" value="1"/>
</dbReference>
<dbReference type="InterPro" id="IPR001647">
    <property type="entry name" value="HTH_TetR"/>
</dbReference>
<dbReference type="Gene3D" id="1.10.357.10">
    <property type="entry name" value="Tetracycline Repressor, domain 2"/>
    <property type="match status" value="1"/>
</dbReference>
<dbReference type="Proteomes" id="UP001157160">
    <property type="component" value="Unassembled WGS sequence"/>
</dbReference>
<dbReference type="Pfam" id="PF00440">
    <property type="entry name" value="TetR_N"/>
    <property type="match status" value="1"/>
</dbReference>
<dbReference type="SUPFAM" id="SSF46689">
    <property type="entry name" value="Homeodomain-like"/>
    <property type="match status" value="1"/>
</dbReference>
<feature type="domain" description="HTH tetR-type" evidence="3">
    <location>
        <begin position="6"/>
        <end position="66"/>
    </location>
</feature>
<name>A0AA37UGQ0_9MICO</name>
<keyword evidence="1 2" id="KW-0238">DNA-binding</keyword>
<keyword evidence="5" id="KW-1185">Reference proteome</keyword>
<gene>
    <name evidence="4" type="ORF">GCM10025874_24080</name>
</gene>
<protein>
    <recommendedName>
        <fullName evidence="3">HTH tetR-type domain-containing protein</fullName>
    </recommendedName>
</protein>
<evidence type="ECO:0000313" key="5">
    <source>
        <dbReference type="Proteomes" id="UP001157160"/>
    </source>
</evidence>
<evidence type="ECO:0000259" key="3">
    <source>
        <dbReference type="PROSITE" id="PS50977"/>
    </source>
</evidence>
<dbReference type="PROSITE" id="PS50977">
    <property type="entry name" value="HTH_TETR_2"/>
    <property type="match status" value="1"/>
</dbReference>
<organism evidence="4 5">
    <name type="scientific">Arenivirga flava</name>
    <dbReference type="NCBI Taxonomy" id="1930060"/>
    <lineage>
        <taxon>Bacteria</taxon>
        <taxon>Bacillati</taxon>
        <taxon>Actinomycetota</taxon>
        <taxon>Actinomycetes</taxon>
        <taxon>Micrococcales</taxon>
        <taxon>Microbacteriaceae</taxon>
        <taxon>Arenivirga</taxon>
    </lineage>
</organism>
<dbReference type="RefSeq" id="WP_284232993.1">
    <property type="nucleotide sequence ID" value="NZ_BSUL01000001.1"/>
</dbReference>
<dbReference type="InterPro" id="IPR050624">
    <property type="entry name" value="HTH-type_Tx_Regulator"/>
</dbReference>
<evidence type="ECO:0000256" key="2">
    <source>
        <dbReference type="PROSITE-ProRule" id="PRU00335"/>
    </source>
</evidence>
<dbReference type="EMBL" id="BSUL01000001">
    <property type="protein sequence ID" value="GMA29155.1"/>
    <property type="molecule type" value="Genomic_DNA"/>
</dbReference>
<dbReference type="GO" id="GO:0003677">
    <property type="term" value="F:DNA binding"/>
    <property type="evidence" value="ECO:0007669"/>
    <property type="project" value="UniProtKB-UniRule"/>
</dbReference>
<evidence type="ECO:0000313" key="4">
    <source>
        <dbReference type="EMBL" id="GMA29155.1"/>
    </source>
</evidence>
<evidence type="ECO:0000256" key="1">
    <source>
        <dbReference type="ARBA" id="ARBA00023125"/>
    </source>
</evidence>
<accession>A0AA37UGQ0</accession>
<reference evidence="4 5" key="1">
    <citation type="journal article" date="2014" name="Int. J. Syst. Evol. Microbiol.">
        <title>Complete genome sequence of Corynebacterium casei LMG S-19264T (=DSM 44701T), isolated from a smear-ripened cheese.</title>
        <authorList>
            <consortium name="US DOE Joint Genome Institute (JGI-PGF)"/>
            <person name="Walter F."/>
            <person name="Albersmeier A."/>
            <person name="Kalinowski J."/>
            <person name="Ruckert C."/>
        </authorList>
    </citation>
    <scope>NUCLEOTIDE SEQUENCE [LARGE SCALE GENOMIC DNA]</scope>
    <source>
        <strain evidence="4 5">NBRC 112289</strain>
    </source>
</reference>
<sequence>MDPRIARTRRALQQALLGLVRERELEAVTIADVVERAEVTRSSFYLHYSDKETLLADALDALAEEEGAELPELLELIAEPPQALIAYLRHFDANAEVYRRVLGPHGSAVASDRLHASIEALAASALAQTGTDAFTDVPLDVAAAGLAGSVVGVLRAWIAREPRPSVEEGAGWIWQVLIGPGGAWQSMGAERRDRATSPLD</sequence>
<comment type="caution">
    <text evidence="4">The sequence shown here is derived from an EMBL/GenBank/DDBJ whole genome shotgun (WGS) entry which is preliminary data.</text>
</comment>
<dbReference type="PANTHER" id="PTHR43479:SF7">
    <property type="entry name" value="TETR-FAMILY TRANSCRIPTIONAL REGULATOR"/>
    <property type="match status" value="1"/>
</dbReference>
<proteinExistence type="predicted"/>